<dbReference type="SUPFAM" id="SSF140990">
    <property type="entry name" value="FtsH protease domain-like"/>
    <property type="match status" value="1"/>
</dbReference>
<feature type="compositionally biased region" description="Acidic residues" evidence="12">
    <location>
        <begin position="123"/>
        <end position="141"/>
    </location>
</feature>
<organism evidence="14 15">
    <name type="scientific">Triticum turgidum subsp. durum</name>
    <name type="common">Durum wheat</name>
    <name type="synonym">Triticum durum</name>
    <dbReference type="NCBI Taxonomy" id="4567"/>
    <lineage>
        <taxon>Eukaryota</taxon>
        <taxon>Viridiplantae</taxon>
        <taxon>Streptophyta</taxon>
        <taxon>Embryophyta</taxon>
        <taxon>Tracheophyta</taxon>
        <taxon>Spermatophyta</taxon>
        <taxon>Magnoliopsida</taxon>
        <taxon>Liliopsida</taxon>
        <taxon>Poales</taxon>
        <taxon>Poaceae</taxon>
        <taxon>BOP clade</taxon>
        <taxon>Pooideae</taxon>
        <taxon>Triticodae</taxon>
        <taxon>Triticeae</taxon>
        <taxon>Triticinae</taxon>
        <taxon>Triticum</taxon>
    </lineage>
</organism>
<evidence type="ECO:0000256" key="5">
    <source>
        <dbReference type="ARBA" id="ARBA00022670"/>
    </source>
</evidence>
<dbReference type="InterPro" id="IPR037219">
    <property type="entry name" value="Peptidase_M41-like"/>
</dbReference>
<keyword evidence="6" id="KW-0479">Metal-binding</keyword>
<dbReference type="GO" id="GO:0016887">
    <property type="term" value="F:ATP hydrolysis activity"/>
    <property type="evidence" value="ECO:0007669"/>
    <property type="project" value="InterPro"/>
</dbReference>
<comment type="similarity">
    <text evidence="4">In the N-terminal section; belongs to the AAA ATPase family.</text>
</comment>
<dbReference type="AlphaFoldDB" id="A0A9R0XNU6"/>
<keyword evidence="15" id="KW-1185">Reference proteome</keyword>
<keyword evidence="9" id="KW-0809">Transit peptide</keyword>
<evidence type="ECO:0000256" key="11">
    <source>
        <dbReference type="RuleBase" id="RU003651"/>
    </source>
</evidence>
<dbReference type="Gene3D" id="3.40.50.300">
    <property type="entry name" value="P-loop containing nucleotide triphosphate hydrolases"/>
    <property type="match status" value="1"/>
</dbReference>
<dbReference type="InterPro" id="IPR041569">
    <property type="entry name" value="AAA_lid_3"/>
</dbReference>
<dbReference type="SUPFAM" id="SSF52540">
    <property type="entry name" value="P-loop containing nucleoside triphosphate hydrolases"/>
    <property type="match status" value="1"/>
</dbReference>
<dbReference type="InterPro" id="IPR027417">
    <property type="entry name" value="P-loop_NTPase"/>
</dbReference>
<dbReference type="Pfam" id="PF00004">
    <property type="entry name" value="AAA"/>
    <property type="match status" value="1"/>
</dbReference>
<sequence>MACRLALSRAARRLATRGTANVIYSKAATASVPSFSLHAAKTTAAGSVLSRRFNSNGPERVIQNFEMNNPPLSPTLSEYIKALVTVELQAQGVTANLATDSSMNAGDVNKVYRSKKDVKRADEEYDRDASEDEDWDDDDLEGWNMEDWEGYEDWDALKDVSMNSKTKFCDVKGVDEAKAELEDIVHYLRDPKHFTRLGGKLPKGVLLVGPPGTGKTMLARAVAGEAGVPFFACSGSDFEEEYVGVGARRVRELFSTAKEQSPCIIFIDEIDAIAGRRNPKDATWARQTLNQLLSEMDGFKQNDGIIVIAATNFPQSLDKAAVRPGRFDRHVQVPNPDVEGRRQILEACMSKIKAKGVDLMVLARGTPGFSGADLTNLLNVAALQAAKDGAEAVTMDHVEYAKDKIMMGNERKSSMIPDNCRKMIAYHEGGRALVAIHTDGARPIYKATIVPRGNTLGMVTQLPEEEDVYKVSRKKTLVKLDILMGGRVAEELIFEAGEVTSATFSDVNEATQLATDMVIKYGMSERVGLALVSYGNDDDGRGGKMSALSGHMIAAVEGEVQELLDKAYENAKMILTAHSKELHVLADALLEHGTLTGHQIKALLEHGTFTGHQMKHIASPSKNKWF</sequence>
<keyword evidence="5" id="KW-0645">Protease</keyword>
<dbReference type="Proteomes" id="UP000324705">
    <property type="component" value="Chromosome 5B"/>
</dbReference>
<dbReference type="GO" id="GO:0009507">
    <property type="term" value="C:chloroplast"/>
    <property type="evidence" value="ECO:0007669"/>
    <property type="project" value="TreeGrafter"/>
</dbReference>
<keyword evidence="11" id="KW-0547">Nucleotide-binding</keyword>
<keyword evidence="7" id="KW-0378">Hydrolase</keyword>
<dbReference type="GO" id="GO:0005524">
    <property type="term" value="F:ATP binding"/>
    <property type="evidence" value="ECO:0007669"/>
    <property type="project" value="UniProtKB-KW"/>
</dbReference>
<dbReference type="Gene3D" id="1.20.58.760">
    <property type="entry name" value="Peptidase M41"/>
    <property type="match status" value="1"/>
</dbReference>
<dbReference type="FunFam" id="3.40.50.300:FF:000175">
    <property type="entry name" value="ATP-dependent zinc metalloprotease FTSH 4"/>
    <property type="match status" value="1"/>
</dbReference>
<accession>A0A9R0XNU6</accession>
<dbReference type="Gene3D" id="1.10.8.60">
    <property type="match status" value="1"/>
</dbReference>
<dbReference type="FunFam" id="1.10.8.60:FF:000001">
    <property type="entry name" value="ATP-dependent zinc metalloprotease FtsH"/>
    <property type="match status" value="1"/>
</dbReference>
<evidence type="ECO:0000256" key="10">
    <source>
        <dbReference type="ARBA" id="ARBA00023049"/>
    </source>
</evidence>
<feature type="region of interest" description="Disordered" evidence="12">
    <location>
        <begin position="117"/>
        <end position="141"/>
    </location>
</feature>
<comment type="similarity">
    <text evidence="11">Belongs to the AAA ATPase family.</text>
</comment>
<dbReference type="PANTHER" id="PTHR23076:SF37">
    <property type="entry name" value="ATP-DEPENDENT ZINC METALLOPROTEASE FTSH 4, MITOCHONDRIAL"/>
    <property type="match status" value="1"/>
</dbReference>
<comment type="function">
    <text evidence="2">Probable ATP-dependent zinc metallopeptidase.</text>
</comment>
<evidence type="ECO:0000256" key="2">
    <source>
        <dbReference type="ARBA" id="ARBA00003497"/>
    </source>
</evidence>
<comment type="similarity">
    <text evidence="3">In the C-terminal section; belongs to the peptidase M41 family.</text>
</comment>
<dbReference type="InterPro" id="IPR003959">
    <property type="entry name" value="ATPase_AAA_core"/>
</dbReference>
<dbReference type="Gramene" id="TRITD5Bv1G242110.1">
    <property type="protein sequence ID" value="TRITD5Bv1G242110.1"/>
    <property type="gene ID" value="TRITD5Bv1G242110"/>
</dbReference>
<dbReference type="FunFam" id="1.20.58.760:FF:000001">
    <property type="entry name" value="ATP-dependent zinc metalloprotease FtsH"/>
    <property type="match status" value="1"/>
</dbReference>
<dbReference type="SMART" id="SM00382">
    <property type="entry name" value="AAA"/>
    <property type="match status" value="1"/>
</dbReference>
<comment type="cofactor">
    <cofactor evidence="1">
        <name>Zn(2+)</name>
        <dbReference type="ChEBI" id="CHEBI:29105"/>
    </cofactor>
</comment>
<feature type="domain" description="AAA+ ATPase" evidence="13">
    <location>
        <begin position="201"/>
        <end position="337"/>
    </location>
</feature>
<evidence type="ECO:0000256" key="7">
    <source>
        <dbReference type="ARBA" id="ARBA00022801"/>
    </source>
</evidence>
<keyword evidence="8" id="KW-0862">Zinc</keyword>
<evidence type="ECO:0000259" key="13">
    <source>
        <dbReference type="SMART" id="SM00382"/>
    </source>
</evidence>
<dbReference type="InterPro" id="IPR000642">
    <property type="entry name" value="Peptidase_M41"/>
</dbReference>
<evidence type="ECO:0000256" key="4">
    <source>
        <dbReference type="ARBA" id="ARBA00010550"/>
    </source>
</evidence>
<dbReference type="EMBL" id="LT934120">
    <property type="protein sequence ID" value="VAI39886.1"/>
    <property type="molecule type" value="Genomic_DNA"/>
</dbReference>
<dbReference type="InterPro" id="IPR003593">
    <property type="entry name" value="AAA+_ATPase"/>
</dbReference>
<keyword evidence="11" id="KW-0067">ATP-binding</keyword>
<dbReference type="GO" id="GO:0006508">
    <property type="term" value="P:proteolysis"/>
    <property type="evidence" value="ECO:0007669"/>
    <property type="project" value="UniProtKB-KW"/>
</dbReference>
<dbReference type="GO" id="GO:0045037">
    <property type="term" value="P:protein import into chloroplast stroma"/>
    <property type="evidence" value="ECO:0007669"/>
    <property type="project" value="TreeGrafter"/>
</dbReference>
<dbReference type="GO" id="GO:0004176">
    <property type="term" value="F:ATP-dependent peptidase activity"/>
    <property type="evidence" value="ECO:0007669"/>
    <property type="project" value="InterPro"/>
</dbReference>
<name>A0A9R0XNU6_TRITD</name>
<evidence type="ECO:0000256" key="12">
    <source>
        <dbReference type="SAM" id="MobiDB-lite"/>
    </source>
</evidence>
<evidence type="ECO:0000256" key="8">
    <source>
        <dbReference type="ARBA" id="ARBA00022833"/>
    </source>
</evidence>
<keyword evidence="10" id="KW-0482">Metalloprotease</keyword>
<evidence type="ECO:0000256" key="9">
    <source>
        <dbReference type="ARBA" id="ARBA00022946"/>
    </source>
</evidence>
<dbReference type="PROSITE" id="PS00674">
    <property type="entry name" value="AAA"/>
    <property type="match status" value="1"/>
</dbReference>
<gene>
    <name evidence="14" type="ORF">TRITD_5Bv1G242110</name>
</gene>
<reference evidence="14 15" key="1">
    <citation type="submission" date="2017-09" db="EMBL/GenBank/DDBJ databases">
        <authorList>
            <consortium name="International Durum Wheat Genome Sequencing Consortium (IDWGSC)"/>
            <person name="Milanesi L."/>
        </authorList>
    </citation>
    <scope>NUCLEOTIDE SEQUENCE [LARGE SCALE GENOMIC DNA]</scope>
    <source>
        <strain evidence="15">cv. Svevo</strain>
    </source>
</reference>
<evidence type="ECO:0000313" key="15">
    <source>
        <dbReference type="Proteomes" id="UP000324705"/>
    </source>
</evidence>
<proteinExistence type="inferred from homology"/>
<dbReference type="CDD" id="cd19501">
    <property type="entry name" value="RecA-like_FtsH"/>
    <property type="match status" value="1"/>
</dbReference>
<evidence type="ECO:0000256" key="6">
    <source>
        <dbReference type="ARBA" id="ARBA00022723"/>
    </source>
</evidence>
<evidence type="ECO:0000256" key="1">
    <source>
        <dbReference type="ARBA" id="ARBA00001947"/>
    </source>
</evidence>
<dbReference type="GO" id="GO:0046872">
    <property type="term" value="F:metal ion binding"/>
    <property type="evidence" value="ECO:0007669"/>
    <property type="project" value="UniProtKB-KW"/>
</dbReference>
<dbReference type="GO" id="GO:0004222">
    <property type="term" value="F:metalloendopeptidase activity"/>
    <property type="evidence" value="ECO:0007669"/>
    <property type="project" value="InterPro"/>
</dbReference>
<dbReference type="InterPro" id="IPR003960">
    <property type="entry name" value="ATPase_AAA_CS"/>
</dbReference>
<dbReference type="PANTHER" id="PTHR23076">
    <property type="entry name" value="METALLOPROTEASE M41 FTSH"/>
    <property type="match status" value="1"/>
</dbReference>
<dbReference type="Pfam" id="PF17862">
    <property type="entry name" value="AAA_lid_3"/>
    <property type="match status" value="1"/>
</dbReference>
<protein>
    <recommendedName>
        <fullName evidence="13">AAA+ ATPase domain-containing protein</fullName>
    </recommendedName>
</protein>
<evidence type="ECO:0000313" key="14">
    <source>
        <dbReference type="EMBL" id="VAI39886.1"/>
    </source>
</evidence>
<evidence type="ECO:0000256" key="3">
    <source>
        <dbReference type="ARBA" id="ARBA00010044"/>
    </source>
</evidence>
<dbReference type="Pfam" id="PF01434">
    <property type="entry name" value="Peptidase_M41"/>
    <property type="match status" value="1"/>
</dbReference>